<proteinExistence type="inferred from homology"/>
<dbReference type="GO" id="GO:0008374">
    <property type="term" value="F:O-acyltransferase activity"/>
    <property type="evidence" value="ECO:0007669"/>
    <property type="project" value="TreeGrafter"/>
</dbReference>
<reference evidence="3 4" key="1">
    <citation type="submission" date="2020-02" db="EMBL/GenBank/DDBJ databases">
        <authorList>
            <person name="Kim M.K."/>
        </authorList>
    </citation>
    <scope>NUCLEOTIDE SEQUENCE [LARGE SCALE GENOMIC DNA]</scope>
    <source>
        <strain evidence="3 4">BT327</strain>
    </source>
</reference>
<dbReference type="SUPFAM" id="SSF51161">
    <property type="entry name" value="Trimeric LpxA-like enzymes"/>
    <property type="match status" value="1"/>
</dbReference>
<dbReference type="PANTHER" id="PTHR23416">
    <property type="entry name" value="SIALIC ACID SYNTHASE-RELATED"/>
    <property type="match status" value="1"/>
</dbReference>
<comment type="caution">
    <text evidence="3">The sequence shown here is derived from an EMBL/GenBank/DDBJ whole genome shotgun (WGS) entry which is preliminary data.</text>
</comment>
<dbReference type="GO" id="GO:0005829">
    <property type="term" value="C:cytosol"/>
    <property type="evidence" value="ECO:0007669"/>
    <property type="project" value="TreeGrafter"/>
</dbReference>
<protein>
    <submittedName>
        <fullName evidence="3">Acyltransferase</fullName>
    </submittedName>
</protein>
<dbReference type="PANTHER" id="PTHR23416:SF23">
    <property type="entry name" value="ACETYLTRANSFERASE C18B11.09C-RELATED"/>
    <property type="match status" value="1"/>
</dbReference>
<keyword evidence="3" id="KW-0012">Acyltransferase</keyword>
<name>A0A6B3LTM1_9BACT</name>
<dbReference type="Gene3D" id="2.160.10.10">
    <property type="entry name" value="Hexapeptide repeat proteins"/>
    <property type="match status" value="1"/>
</dbReference>
<keyword evidence="2 3" id="KW-0808">Transferase</keyword>
<dbReference type="InterPro" id="IPR001451">
    <property type="entry name" value="Hexapep"/>
</dbReference>
<dbReference type="EMBL" id="JAAGWD010000003">
    <property type="protein sequence ID" value="NEM97606.1"/>
    <property type="molecule type" value="Genomic_DNA"/>
</dbReference>
<evidence type="ECO:0000313" key="3">
    <source>
        <dbReference type="EMBL" id="NEM97606.1"/>
    </source>
</evidence>
<comment type="similarity">
    <text evidence="1">Belongs to the transferase hexapeptide repeat family.</text>
</comment>
<accession>A0A6B3LTM1</accession>
<evidence type="ECO:0000313" key="4">
    <source>
        <dbReference type="Proteomes" id="UP000474777"/>
    </source>
</evidence>
<keyword evidence="4" id="KW-1185">Reference proteome</keyword>
<dbReference type="InterPro" id="IPR051159">
    <property type="entry name" value="Hexapeptide_acetyltransf"/>
</dbReference>
<evidence type="ECO:0000256" key="1">
    <source>
        <dbReference type="ARBA" id="ARBA00007274"/>
    </source>
</evidence>
<dbReference type="CDD" id="cd04647">
    <property type="entry name" value="LbH_MAT_like"/>
    <property type="match status" value="1"/>
</dbReference>
<evidence type="ECO:0000256" key="2">
    <source>
        <dbReference type="ARBA" id="ARBA00022679"/>
    </source>
</evidence>
<organism evidence="3 4">
    <name type="scientific">Pontibacter burrus</name>
    <dbReference type="NCBI Taxonomy" id="2704466"/>
    <lineage>
        <taxon>Bacteria</taxon>
        <taxon>Pseudomonadati</taxon>
        <taxon>Bacteroidota</taxon>
        <taxon>Cytophagia</taxon>
        <taxon>Cytophagales</taxon>
        <taxon>Hymenobacteraceae</taxon>
        <taxon>Pontibacter</taxon>
    </lineage>
</organism>
<sequence length="170" mass="18176">MKNFIVCTFELFASIIFALPRHKIFNFIKSGFLRSMGSKVGTGITYYPRIKVSPGTNLVLGNHVDLAWGVLITTGGGVEIGDRSLIGYNTQIFSANHVIPPRPQQIFTSGHEKKKVKIGKDVWIGAGCIILPGVTIGEGAVVAGGSVVTKDVAPFTIVGGNPAKILKERI</sequence>
<gene>
    <name evidence="3" type="ORF">GXP69_07860</name>
</gene>
<dbReference type="InterPro" id="IPR011004">
    <property type="entry name" value="Trimer_LpxA-like_sf"/>
</dbReference>
<dbReference type="AlphaFoldDB" id="A0A6B3LTM1"/>
<dbReference type="Proteomes" id="UP000474777">
    <property type="component" value="Unassembled WGS sequence"/>
</dbReference>
<dbReference type="Pfam" id="PF00132">
    <property type="entry name" value="Hexapep"/>
    <property type="match status" value="1"/>
</dbReference>